<dbReference type="Pfam" id="PF08281">
    <property type="entry name" value="Sigma70_r4_2"/>
    <property type="match status" value="1"/>
</dbReference>
<dbReference type="Gene3D" id="1.10.1740.10">
    <property type="match status" value="1"/>
</dbReference>
<dbReference type="PANTHER" id="PTHR43133:SF63">
    <property type="entry name" value="RNA POLYMERASE SIGMA FACTOR FECI-RELATED"/>
    <property type="match status" value="1"/>
</dbReference>
<accession>A0A238ZAJ5</accession>
<dbReference type="InterPro" id="IPR007627">
    <property type="entry name" value="RNA_pol_sigma70_r2"/>
</dbReference>
<gene>
    <name evidence="7" type="ORF">SAMN05192560_1150</name>
</gene>
<proteinExistence type="inferred from homology"/>
<dbReference type="SUPFAM" id="SSF88946">
    <property type="entry name" value="Sigma2 domain of RNA polymerase sigma factors"/>
    <property type="match status" value="1"/>
</dbReference>
<dbReference type="GO" id="GO:0016987">
    <property type="term" value="F:sigma factor activity"/>
    <property type="evidence" value="ECO:0007669"/>
    <property type="project" value="UniProtKB-KW"/>
</dbReference>
<keyword evidence="4" id="KW-0804">Transcription</keyword>
<dbReference type="CDD" id="cd06171">
    <property type="entry name" value="Sigma70_r4"/>
    <property type="match status" value="1"/>
</dbReference>
<sequence>MSTKHSLISDLARQLYTHHHGWLYAWLRRKLGCQHTAADVTQDTFVRLIVSGRMPLPEQSRAYLTQIAKGLVTDLYRRRHLERAYHEWLLQLPLPEAPSPEQQAIVLQSLIQLDQLLDQLPHKVRETFLLSRLDGLTYSEIAVHLGISVAAVRKYMLKAAQVCMEMA</sequence>
<feature type="domain" description="RNA polymerase sigma-70 region 2" evidence="5">
    <location>
        <begin position="15"/>
        <end position="79"/>
    </location>
</feature>
<keyword evidence="8" id="KW-1185">Reference proteome</keyword>
<dbReference type="OrthoDB" id="8536462at2"/>
<dbReference type="InterPro" id="IPR036388">
    <property type="entry name" value="WH-like_DNA-bd_sf"/>
</dbReference>
<dbReference type="NCBIfam" id="TIGR02937">
    <property type="entry name" value="sigma70-ECF"/>
    <property type="match status" value="1"/>
</dbReference>
<feature type="domain" description="RNA polymerase sigma factor 70 region 4 type 2" evidence="6">
    <location>
        <begin position="112"/>
        <end position="159"/>
    </location>
</feature>
<evidence type="ECO:0000259" key="5">
    <source>
        <dbReference type="Pfam" id="PF04542"/>
    </source>
</evidence>
<dbReference type="PANTHER" id="PTHR43133">
    <property type="entry name" value="RNA POLYMERASE ECF-TYPE SIGMA FACTO"/>
    <property type="match status" value="1"/>
</dbReference>
<dbReference type="NCBIfam" id="NF009180">
    <property type="entry name" value="PRK12528.1"/>
    <property type="match status" value="1"/>
</dbReference>
<keyword evidence="2" id="KW-0805">Transcription regulation</keyword>
<name>A0A238ZAJ5_9PROT</name>
<organism evidence="7 8">
    <name type="scientific">Methylobacillus rhizosphaerae</name>
    <dbReference type="NCBI Taxonomy" id="551994"/>
    <lineage>
        <taxon>Bacteria</taxon>
        <taxon>Pseudomonadati</taxon>
        <taxon>Pseudomonadota</taxon>
        <taxon>Betaproteobacteria</taxon>
        <taxon>Nitrosomonadales</taxon>
        <taxon>Methylophilaceae</taxon>
        <taxon>Methylobacillus</taxon>
    </lineage>
</organism>
<dbReference type="SUPFAM" id="SSF88659">
    <property type="entry name" value="Sigma3 and sigma4 domains of RNA polymerase sigma factors"/>
    <property type="match status" value="1"/>
</dbReference>
<evidence type="ECO:0000256" key="1">
    <source>
        <dbReference type="ARBA" id="ARBA00010641"/>
    </source>
</evidence>
<dbReference type="Gene3D" id="1.10.10.10">
    <property type="entry name" value="Winged helix-like DNA-binding domain superfamily/Winged helix DNA-binding domain"/>
    <property type="match status" value="1"/>
</dbReference>
<evidence type="ECO:0000256" key="3">
    <source>
        <dbReference type="ARBA" id="ARBA00023082"/>
    </source>
</evidence>
<dbReference type="GO" id="GO:0006352">
    <property type="term" value="P:DNA-templated transcription initiation"/>
    <property type="evidence" value="ECO:0007669"/>
    <property type="project" value="InterPro"/>
</dbReference>
<dbReference type="Proteomes" id="UP000198305">
    <property type="component" value="Unassembled WGS sequence"/>
</dbReference>
<dbReference type="GO" id="GO:0003677">
    <property type="term" value="F:DNA binding"/>
    <property type="evidence" value="ECO:0007669"/>
    <property type="project" value="InterPro"/>
</dbReference>
<dbReference type="InterPro" id="IPR013325">
    <property type="entry name" value="RNA_pol_sigma_r2"/>
</dbReference>
<dbReference type="AlphaFoldDB" id="A0A238ZAJ5"/>
<dbReference type="InterPro" id="IPR014284">
    <property type="entry name" value="RNA_pol_sigma-70_dom"/>
</dbReference>
<evidence type="ECO:0000256" key="4">
    <source>
        <dbReference type="ARBA" id="ARBA00023163"/>
    </source>
</evidence>
<evidence type="ECO:0000256" key="2">
    <source>
        <dbReference type="ARBA" id="ARBA00023015"/>
    </source>
</evidence>
<dbReference type="InterPro" id="IPR039425">
    <property type="entry name" value="RNA_pol_sigma-70-like"/>
</dbReference>
<dbReference type="Pfam" id="PF04542">
    <property type="entry name" value="Sigma70_r2"/>
    <property type="match status" value="1"/>
</dbReference>
<dbReference type="EMBL" id="FZOA01000004">
    <property type="protein sequence ID" value="SNR80008.1"/>
    <property type="molecule type" value="Genomic_DNA"/>
</dbReference>
<dbReference type="InterPro" id="IPR013249">
    <property type="entry name" value="RNA_pol_sigma70_r4_t2"/>
</dbReference>
<dbReference type="RefSeq" id="WP_089375271.1">
    <property type="nucleotide sequence ID" value="NZ_FZOA01000004.1"/>
</dbReference>
<comment type="similarity">
    <text evidence="1">Belongs to the sigma-70 factor family. ECF subfamily.</text>
</comment>
<evidence type="ECO:0000259" key="6">
    <source>
        <dbReference type="Pfam" id="PF08281"/>
    </source>
</evidence>
<reference evidence="8" key="1">
    <citation type="submission" date="2017-06" db="EMBL/GenBank/DDBJ databases">
        <authorList>
            <person name="Varghese N."/>
            <person name="Submissions S."/>
        </authorList>
    </citation>
    <scope>NUCLEOTIDE SEQUENCE [LARGE SCALE GENOMIC DNA]</scope>
    <source>
        <strain evidence="8">Ca-68</strain>
    </source>
</reference>
<keyword evidence="3" id="KW-0731">Sigma factor</keyword>
<evidence type="ECO:0000313" key="8">
    <source>
        <dbReference type="Proteomes" id="UP000198305"/>
    </source>
</evidence>
<dbReference type="InterPro" id="IPR013324">
    <property type="entry name" value="RNA_pol_sigma_r3/r4-like"/>
</dbReference>
<evidence type="ECO:0000313" key="7">
    <source>
        <dbReference type="EMBL" id="SNR80008.1"/>
    </source>
</evidence>
<protein>
    <submittedName>
        <fullName evidence="7">RNA polymerase sigma-70 factor, ECF subfamily</fullName>
    </submittedName>
</protein>